<gene>
    <name evidence="13" type="ORF">MAR_002047</name>
</gene>
<keyword evidence="6 9" id="KW-0804">Transcription</keyword>
<feature type="domain" description="NR LBD" evidence="12">
    <location>
        <begin position="589"/>
        <end position="808"/>
    </location>
</feature>
<dbReference type="InterPro" id="IPR050200">
    <property type="entry name" value="Nuclear_hormone_rcpt_NR3"/>
</dbReference>
<organism evidence="13 14">
    <name type="scientific">Mya arenaria</name>
    <name type="common">Soft-shell clam</name>
    <dbReference type="NCBI Taxonomy" id="6604"/>
    <lineage>
        <taxon>Eukaryota</taxon>
        <taxon>Metazoa</taxon>
        <taxon>Spiralia</taxon>
        <taxon>Lophotrochozoa</taxon>
        <taxon>Mollusca</taxon>
        <taxon>Bivalvia</taxon>
        <taxon>Autobranchia</taxon>
        <taxon>Heteroconchia</taxon>
        <taxon>Euheterodonta</taxon>
        <taxon>Imparidentia</taxon>
        <taxon>Neoheterodontei</taxon>
        <taxon>Myida</taxon>
        <taxon>Myoidea</taxon>
        <taxon>Myidae</taxon>
        <taxon>Mya</taxon>
    </lineage>
</organism>
<evidence type="ECO:0000313" key="14">
    <source>
        <dbReference type="Proteomes" id="UP001164746"/>
    </source>
</evidence>
<keyword evidence="2 9" id="KW-0863">Zinc-finger</keyword>
<dbReference type="PANTHER" id="PTHR48092">
    <property type="entry name" value="KNIRPS-RELATED PROTEIN-RELATED"/>
    <property type="match status" value="1"/>
</dbReference>
<evidence type="ECO:0000256" key="7">
    <source>
        <dbReference type="ARBA" id="ARBA00023170"/>
    </source>
</evidence>
<name>A0ABY7FH64_MYAAR</name>
<dbReference type="InterPro" id="IPR001723">
    <property type="entry name" value="Nuclear_hrmn_rcpt"/>
</dbReference>
<evidence type="ECO:0000256" key="6">
    <source>
        <dbReference type="ARBA" id="ARBA00023163"/>
    </source>
</evidence>
<protein>
    <submittedName>
        <fullName evidence="13">ERR3-like protein</fullName>
    </submittedName>
</protein>
<dbReference type="InterPro" id="IPR035500">
    <property type="entry name" value="NHR-like_dom_sf"/>
</dbReference>
<dbReference type="Gene3D" id="2.150.10.10">
    <property type="entry name" value="Serralysin-like metalloprotease, C-terminal"/>
    <property type="match status" value="1"/>
</dbReference>
<evidence type="ECO:0000256" key="2">
    <source>
        <dbReference type="ARBA" id="ARBA00022771"/>
    </source>
</evidence>
<dbReference type="InterPro" id="IPR011049">
    <property type="entry name" value="Serralysin-like_metalloprot_C"/>
</dbReference>
<evidence type="ECO:0000259" key="11">
    <source>
        <dbReference type="PROSITE" id="PS51030"/>
    </source>
</evidence>
<evidence type="ECO:0000256" key="8">
    <source>
        <dbReference type="ARBA" id="ARBA00023242"/>
    </source>
</evidence>
<dbReference type="PRINTS" id="PR00398">
    <property type="entry name" value="STRDHORMONER"/>
</dbReference>
<dbReference type="SMART" id="SM00399">
    <property type="entry name" value="ZnF_C4"/>
    <property type="match status" value="1"/>
</dbReference>
<dbReference type="InterPro" id="IPR000536">
    <property type="entry name" value="Nucl_hrmn_rcpt_lig-bd"/>
</dbReference>
<dbReference type="SUPFAM" id="SSF101967">
    <property type="entry name" value="Adhesin YadA, collagen-binding domain"/>
    <property type="match status" value="1"/>
</dbReference>
<dbReference type="SUPFAM" id="SSF57716">
    <property type="entry name" value="Glucocorticoid receptor-like (DNA-binding domain)"/>
    <property type="match status" value="2"/>
</dbReference>
<dbReference type="InterPro" id="IPR001628">
    <property type="entry name" value="Znf_hrmn_rcpt"/>
</dbReference>
<feature type="domain" description="Nuclear receptor" evidence="11">
    <location>
        <begin position="136"/>
        <end position="281"/>
    </location>
</feature>
<dbReference type="Gene3D" id="3.30.50.10">
    <property type="entry name" value="Erythroid Transcription Factor GATA-1, subunit A"/>
    <property type="match status" value="2"/>
</dbReference>
<dbReference type="Proteomes" id="UP001164746">
    <property type="component" value="Chromosome 11"/>
</dbReference>
<feature type="region of interest" description="Disordered" evidence="10">
    <location>
        <begin position="40"/>
        <end position="61"/>
    </location>
</feature>
<proteinExistence type="inferred from homology"/>
<evidence type="ECO:0000256" key="5">
    <source>
        <dbReference type="ARBA" id="ARBA00023125"/>
    </source>
</evidence>
<sequence>MDVSIGIKCEPSSPLTLSHCSQPNFDEGFGRDLFSDYTGNDDLGSDRSFPDDSLDNGFDSGDLSPTSLDDSKLDFGSHVFNYGIDSIDVDSGYTGDSGESSGEVSPCSVENNHHQYSKVEYCSSTNYDNDVSEGQKKLCLVCGDIASGFHYGVSSCEACKAFFKRTIQESTCSCSRCSEPGAVCLLLCQNSSVQAQLITDQSENKQVLEDVTVRRNVNLSDKPEMFNKNSALGTKNILGNIDYSCPANGDCEITKRRRKACQACRFQKCLFVGMLREVLYREKARKKTPENKSVAIIEENARTIIAESMAIEAESMAIEAESMAIEAESMAIEAESMAIEAESMAIEAESMAIEAESMAIEAESMAIEAESMAIEAESMAIEAESMAIEAESLAIEAESMAIEAESMAIEAESMAIEAESMAIEAESMAIEAESMAIEAESMAIEAESLAIEAESMAIEAESMAIEAESMAIEAESMAIEAESMAIEAESMAIEAESLAEIPCGFLDKICYPQALLVFGQDMLSPGTSGVRLDRVRGGRQKYKRSPDSYPYVQQIFPIVKKQCLDNAINNHSYSTKRYVSVVDNKILQQLVSIEGQLEKLYARADPSVRDDECKFLTVLSDLADRELVITISWAKQVPGFASLSLSDQMNLLQHSWLEINLLNLVYRSSPYHGILRIAEDYKLTSEQAEKYGCSRELDTLTRKMCKKFTSLNITREEYLLLKSIILFNIDVVTERSDAGKSIQEKLHESLTDYVKSRSNGGLKRVGQLYLLLPAMTHLKLLAKQYWFDVKKSGKIMMHKLFLEMLEADS</sequence>
<evidence type="ECO:0000256" key="9">
    <source>
        <dbReference type="RuleBase" id="RU004334"/>
    </source>
</evidence>
<dbReference type="Gene3D" id="1.10.565.10">
    <property type="entry name" value="Retinoid X Receptor"/>
    <property type="match status" value="1"/>
</dbReference>
<evidence type="ECO:0000256" key="1">
    <source>
        <dbReference type="ARBA" id="ARBA00022723"/>
    </source>
</evidence>
<comment type="subcellular location">
    <subcellularLocation>
        <location evidence="9">Nucleus</location>
    </subcellularLocation>
</comment>
<evidence type="ECO:0000256" key="4">
    <source>
        <dbReference type="ARBA" id="ARBA00023015"/>
    </source>
</evidence>
<keyword evidence="14" id="KW-1185">Reference proteome</keyword>
<dbReference type="PROSITE" id="PS00031">
    <property type="entry name" value="NUCLEAR_REC_DBD_1"/>
    <property type="match status" value="1"/>
</dbReference>
<keyword evidence="5 9" id="KW-0238">DNA-binding</keyword>
<keyword evidence="3 9" id="KW-0862">Zinc</keyword>
<keyword evidence="8 9" id="KW-0539">Nucleus</keyword>
<dbReference type="SUPFAM" id="SSF48508">
    <property type="entry name" value="Nuclear receptor ligand-binding domain"/>
    <property type="match status" value="1"/>
</dbReference>
<reference evidence="13" key="1">
    <citation type="submission" date="2022-11" db="EMBL/GenBank/DDBJ databases">
        <title>Centuries of genome instability and evolution in soft-shell clam transmissible cancer (bioRxiv).</title>
        <authorList>
            <person name="Hart S.F.M."/>
            <person name="Yonemitsu M.A."/>
            <person name="Giersch R.M."/>
            <person name="Beal B.F."/>
            <person name="Arriagada G."/>
            <person name="Davis B.W."/>
            <person name="Ostrander E.A."/>
            <person name="Goff S.P."/>
            <person name="Metzger M.J."/>
        </authorList>
    </citation>
    <scope>NUCLEOTIDE SEQUENCE</scope>
    <source>
        <strain evidence="13">MELC-2E11</strain>
        <tissue evidence="13">Siphon/mantle</tissue>
    </source>
</reference>
<evidence type="ECO:0000259" key="12">
    <source>
        <dbReference type="PROSITE" id="PS51843"/>
    </source>
</evidence>
<dbReference type="SMART" id="SM00430">
    <property type="entry name" value="HOLI"/>
    <property type="match status" value="1"/>
</dbReference>
<keyword evidence="1 9" id="KW-0479">Metal-binding</keyword>
<dbReference type="PROSITE" id="PS51030">
    <property type="entry name" value="NUCLEAR_REC_DBD_2"/>
    <property type="match status" value="1"/>
</dbReference>
<dbReference type="PRINTS" id="PR00047">
    <property type="entry name" value="STROIDFINGER"/>
</dbReference>
<keyword evidence="4 9" id="KW-0805">Transcription regulation</keyword>
<evidence type="ECO:0000256" key="10">
    <source>
        <dbReference type="SAM" id="MobiDB-lite"/>
    </source>
</evidence>
<evidence type="ECO:0000256" key="3">
    <source>
        <dbReference type="ARBA" id="ARBA00022833"/>
    </source>
</evidence>
<comment type="similarity">
    <text evidence="9">Belongs to the nuclear hormone receptor family.</text>
</comment>
<dbReference type="EMBL" id="CP111022">
    <property type="protein sequence ID" value="WAR20209.1"/>
    <property type="molecule type" value="Genomic_DNA"/>
</dbReference>
<dbReference type="InterPro" id="IPR013088">
    <property type="entry name" value="Znf_NHR/GATA"/>
</dbReference>
<dbReference type="PROSITE" id="PS51843">
    <property type="entry name" value="NR_LBD"/>
    <property type="match status" value="1"/>
</dbReference>
<dbReference type="Pfam" id="PF00105">
    <property type="entry name" value="zf-C4"/>
    <property type="match status" value="2"/>
</dbReference>
<dbReference type="Pfam" id="PF00104">
    <property type="entry name" value="Hormone_recep"/>
    <property type="match status" value="1"/>
</dbReference>
<evidence type="ECO:0000313" key="13">
    <source>
        <dbReference type="EMBL" id="WAR20209.1"/>
    </source>
</evidence>
<keyword evidence="7 9" id="KW-0675">Receptor</keyword>
<accession>A0ABY7FH64</accession>